<dbReference type="PANTHER" id="PTHR38011">
    <property type="entry name" value="DIHYDROFOLATE REDUCTASE FAMILY PROTEIN (AFU_ORTHOLOGUE AFUA_8G06820)"/>
    <property type="match status" value="1"/>
</dbReference>
<dbReference type="InterPro" id="IPR002734">
    <property type="entry name" value="RibDG_C"/>
</dbReference>
<name>A0A1H0TPV7_9MICO</name>
<dbReference type="GO" id="GO:0009231">
    <property type="term" value="P:riboflavin biosynthetic process"/>
    <property type="evidence" value="ECO:0007669"/>
    <property type="project" value="InterPro"/>
</dbReference>
<dbReference type="InterPro" id="IPR050765">
    <property type="entry name" value="Riboflavin_Biosynth_HTPR"/>
</dbReference>
<sequence>MVGSMGRIAVHEFISLDGVFEDPSWTFQFGFDPAMGETLAGITGGASAILLGRRTFEMFAPAWRDRTVEDDPGAPFFNDTTKHVVGEQEPSEEWGPLARLGGYDPARIQALKDETEGTIYVSGSGQLVRGLLADGLVDELHLFVYPIALGSGQRLFADGAGPTTLALLASDVYANGVLHLSYGPAERQA</sequence>
<dbReference type="Gene3D" id="3.40.430.10">
    <property type="entry name" value="Dihydrofolate Reductase, subunit A"/>
    <property type="match status" value="1"/>
</dbReference>
<evidence type="ECO:0000259" key="1">
    <source>
        <dbReference type="Pfam" id="PF01872"/>
    </source>
</evidence>
<evidence type="ECO:0000313" key="3">
    <source>
        <dbReference type="Proteomes" id="UP000199077"/>
    </source>
</evidence>
<proteinExistence type="predicted"/>
<dbReference type="STRING" id="443156.SAMN04489867_2914"/>
<organism evidence="2 3">
    <name type="scientific">Pedococcus dokdonensis</name>
    <dbReference type="NCBI Taxonomy" id="443156"/>
    <lineage>
        <taxon>Bacteria</taxon>
        <taxon>Bacillati</taxon>
        <taxon>Actinomycetota</taxon>
        <taxon>Actinomycetes</taxon>
        <taxon>Micrococcales</taxon>
        <taxon>Intrasporangiaceae</taxon>
        <taxon>Pedococcus</taxon>
    </lineage>
</organism>
<dbReference type="SUPFAM" id="SSF53597">
    <property type="entry name" value="Dihydrofolate reductase-like"/>
    <property type="match status" value="1"/>
</dbReference>
<accession>A0A1H0TPV7</accession>
<dbReference type="Pfam" id="PF01872">
    <property type="entry name" value="RibD_C"/>
    <property type="match status" value="1"/>
</dbReference>
<dbReference type="Proteomes" id="UP000199077">
    <property type="component" value="Chromosome I"/>
</dbReference>
<dbReference type="PANTHER" id="PTHR38011:SF11">
    <property type="entry name" value="2,5-DIAMINO-6-RIBOSYLAMINO-4(3H)-PYRIMIDINONE 5'-PHOSPHATE REDUCTASE"/>
    <property type="match status" value="1"/>
</dbReference>
<reference evidence="3" key="1">
    <citation type="submission" date="2016-10" db="EMBL/GenBank/DDBJ databases">
        <authorList>
            <person name="Varghese N."/>
            <person name="Submissions S."/>
        </authorList>
    </citation>
    <scope>NUCLEOTIDE SEQUENCE [LARGE SCALE GENOMIC DNA]</scope>
    <source>
        <strain evidence="3">DSM 22329</strain>
    </source>
</reference>
<feature type="domain" description="Bacterial bifunctional deaminase-reductase C-terminal" evidence="1">
    <location>
        <begin position="108"/>
        <end position="178"/>
    </location>
</feature>
<keyword evidence="3" id="KW-1185">Reference proteome</keyword>
<dbReference type="InterPro" id="IPR024072">
    <property type="entry name" value="DHFR-like_dom_sf"/>
</dbReference>
<gene>
    <name evidence="2" type="ORF">SAMN04489867_2914</name>
</gene>
<dbReference type="AlphaFoldDB" id="A0A1H0TPV7"/>
<protein>
    <submittedName>
        <fullName evidence="2">Dihydrofolate reductase</fullName>
    </submittedName>
</protein>
<dbReference type="GO" id="GO:0008703">
    <property type="term" value="F:5-amino-6-(5-phosphoribosylamino)uracil reductase activity"/>
    <property type="evidence" value="ECO:0007669"/>
    <property type="project" value="InterPro"/>
</dbReference>
<dbReference type="EMBL" id="LT629711">
    <property type="protein sequence ID" value="SDP55805.1"/>
    <property type="molecule type" value="Genomic_DNA"/>
</dbReference>
<evidence type="ECO:0000313" key="2">
    <source>
        <dbReference type="EMBL" id="SDP55805.1"/>
    </source>
</evidence>